<dbReference type="GO" id="GO:0003677">
    <property type="term" value="F:DNA binding"/>
    <property type="evidence" value="ECO:0007669"/>
    <property type="project" value="InterPro"/>
</dbReference>
<dbReference type="InterPro" id="IPR001387">
    <property type="entry name" value="Cro/C1-type_HTH"/>
</dbReference>
<dbReference type="SUPFAM" id="SSF47413">
    <property type="entry name" value="lambda repressor-like DNA-binding domains"/>
    <property type="match status" value="1"/>
</dbReference>
<dbReference type="RefSeq" id="WP_104428863.1">
    <property type="nucleotide sequence ID" value="NZ_PTIZ01000005.1"/>
</dbReference>
<dbReference type="AlphaFoldDB" id="A0A2S6HDS4"/>
<dbReference type="Proteomes" id="UP000240010">
    <property type="component" value="Unassembled WGS sequence"/>
</dbReference>
<dbReference type="NCBIfam" id="TIGR03830">
    <property type="entry name" value="CxxCG_CxxCG_HTH"/>
    <property type="match status" value="1"/>
</dbReference>
<organism evidence="2 3">
    <name type="scientific">Methylobacter tundripaludum</name>
    <dbReference type="NCBI Taxonomy" id="173365"/>
    <lineage>
        <taxon>Bacteria</taxon>
        <taxon>Pseudomonadati</taxon>
        <taxon>Pseudomonadota</taxon>
        <taxon>Gammaproteobacteria</taxon>
        <taxon>Methylococcales</taxon>
        <taxon>Methylococcaceae</taxon>
        <taxon>Methylobacter</taxon>
    </lineage>
</organism>
<dbReference type="InterPro" id="IPR022452">
    <property type="entry name" value="MqsA"/>
</dbReference>
<dbReference type="Gene3D" id="3.10.20.860">
    <property type="match status" value="1"/>
</dbReference>
<evidence type="ECO:0000313" key="2">
    <source>
        <dbReference type="EMBL" id="PPK75627.1"/>
    </source>
</evidence>
<protein>
    <submittedName>
        <fullName evidence="2">HTH-type transcriptional regulator/antitoxin MqsA</fullName>
    </submittedName>
</protein>
<reference evidence="2 3" key="1">
    <citation type="submission" date="2018-02" db="EMBL/GenBank/DDBJ databases">
        <title>Subsurface microbial communities from deep shales in Ohio and West Virginia, USA.</title>
        <authorList>
            <person name="Wrighton K."/>
        </authorList>
    </citation>
    <scope>NUCLEOTIDE SEQUENCE [LARGE SCALE GENOMIC DNA]</scope>
    <source>
        <strain evidence="2 3">OWC-DMM</strain>
    </source>
</reference>
<accession>A0A2S6HDS4</accession>
<name>A0A2S6HDS4_9GAMM</name>
<dbReference type="InterPro" id="IPR010982">
    <property type="entry name" value="Lambda_DNA-bd_dom_sf"/>
</dbReference>
<evidence type="ECO:0000313" key="3">
    <source>
        <dbReference type="Proteomes" id="UP000240010"/>
    </source>
</evidence>
<dbReference type="Gene3D" id="1.10.260.40">
    <property type="entry name" value="lambda repressor-like DNA-binding domains"/>
    <property type="match status" value="1"/>
</dbReference>
<dbReference type="SMART" id="SM00530">
    <property type="entry name" value="HTH_XRE"/>
    <property type="match status" value="1"/>
</dbReference>
<evidence type="ECO:0000259" key="1">
    <source>
        <dbReference type="PROSITE" id="PS50943"/>
    </source>
</evidence>
<gene>
    <name evidence="2" type="ORF">B0F87_10596</name>
</gene>
<dbReference type="PROSITE" id="PS50943">
    <property type="entry name" value="HTH_CROC1"/>
    <property type="match status" value="1"/>
</dbReference>
<feature type="domain" description="HTH cro/C1-type" evidence="1">
    <location>
        <begin position="77"/>
        <end position="133"/>
    </location>
</feature>
<dbReference type="InterPro" id="IPR032758">
    <property type="entry name" value="MqsA/HigA-2"/>
</dbReference>
<dbReference type="CDD" id="cd00093">
    <property type="entry name" value="HTH_XRE"/>
    <property type="match status" value="1"/>
</dbReference>
<dbReference type="EMBL" id="PTIZ01000005">
    <property type="protein sequence ID" value="PPK75627.1"/>
    <property type="molecule type" value="Genomic_DNA"/>
</dbReference>
<proteinExistence type="predicted"/>
<sequence>MSSHIETCPICGEGHLQLRVDQNETEYKGHNGLISLFYSECDACGSEQADAIQTRNNKRAMLAFKKEVDGLLTGAQLKELRNRLNITQSQAAAIFGGGPVAFSKYESDDVMQSESMDKLLRLADAVPAAFTHLALQAGVAIPSGVVISLKSVPRAGGDYVSSELKPETERKAGRSLHLRVVHSTAFDESSLGYGT</sequence>
<dbReference type="NCBIfam" id="TIGR03831">
    <property type="entry name" value="YgiT_finger"/>
    <property type="match status" value="1"/>
</dbReference>
<dbReference type="Pfam" id="PF15731">
    <property type="entry name" value="MqsA_antitoxin"/>
    <property type="match status" value="1"/>
</dbReference>
<comment type="caution">
    <text evidence="2">The sequence shown here is derived from an EMBL/GenBank/DDBJ whole genome shotgun (WGS) entry which is preliminary data.</text>
</comment>
<dbReference type="InterPro" id="IPR022453">
    <property type="entry name" value="Znf_MqsA-type"/>
</dbReference>